<feature type="domain" description="F-box" evidence="1">
    <location>
        <begin position="16"/>
        <end position="51"/>
    </location>
</feature>
<gene>
    <name evidence="2" type="ORF">OPV22_033138</name>
</gene>
<organism evidence="2 3">
    <name type="scientific">Ensete ventricosum</name>
    <name type="common">Abyssinian banana</name>
    <name type="synonym">Musa ensete</name>
    <dbReference type="NCBI Taxonomy" id="4639"/>
    <lineage>
        <taxon>Eukaryota</taxon>
        <taxon>Viridiplantae</taxon>
        <taxon>Streptophyta</taxon>
        <taxon>Embryophyta</taxon>
        <taxon>Tracheophyta</taxon>
        <taxon>Spermatophyta</taxon>
        <taxon>Magnoliopsida</taxon>
        <taxon>Liliopsida</taxon>
        <taxon>Zingiberales</taxon>
        <taxon>Musaceae</taxon>
        <taxon>Ensete</taxon>
    </lineage>
</organism>
<dbReference type="PANTHER" id="PTHR33110">
    <property type="entry name" value="F-BOX/KELCH-REPEAT PROTEIN-RELATED"/>
    <property type="match status" value="1"/>
</dbReference>
<reference evidence="2 3" key="1">
    <citation type="submission" date="2022-12" db="EMBL/GenBank/DDBJ databases">
        <title>Chromosome-scale assembly of the Ensete ventricosum genome.</title>
        <authorList>
            <person name="Dussert Y."/>
            <person name="Stocks J."/>
            <person name="Wendawek A."/>
            <person name="Woldeyes F."/>
            <person name="Nichols R.A."/>
            <person name="Borrell J.S."/>
        </authorList>
    </citation>
    <scope>NUCLEOTIDE SEQUENCE [LARGE SCALE GENOMIC DNA]</scope>
    <source>
        <strain evidence="3">cv. Maze</strain>
        <tissue evidence="2">Seeds</tissue>
    </source>
</reference>
<keyword evidence="3" id="KW-1185">Reference proteome</keyword>
<sequence>MAPPPTGEGEEEESRWSQLPMHEMEMILKRLTVVDRTRVAAVCKSWQEAVSFLDAPSPPPPWMLVSPGGLPDGRRWGLCTAFAGRRSLGLEIPEKVQGQWCCGSYKGWLLFLHTSAEIFLEIVVYMFEPHPVASAIIPIASLVGEEERHGGVKRRRLHRVLHCQAAVGAATVEGFQGGGRDFFYAIVTVWRR</sequence>
<dbReference type="SUPFAM" id="SSF81383">
    <property type="entry name" value="F-box domain"/>
    <property type="match status" value="1"/>
</dbReference>
<evidence type="ECO:0000259" key="1">
    <source>
        <dbReference type="Pfam" id="PF00646"/>
    </source>
</evidence>
<dbReference type="Gene3D" id="1.20.1280.50">
    <property type="match status" value="1"/>
</dbReference>
<accession>A0AAV8PYK8</accession>
<evidence type="ECO:0000313" key="2">
    <source>
        <dbReference type="EMBL" id="KAJ8460212.1"/>
    </source>
</evidence>
<dbReference type="Proteomes" id="UP001222027">
    <property type="component" value="Unassembled WGS sequence"/>
</dbReference>
<dbReference type="CDD" id="cd09917">
    <property type="entry name" value="F-box_SF"/>
    <property type="match status" value="1"/>
</dbReference>
<dbReference type="EMBL" id="JAQQAF010000009">
    <property type="protein sequence ID" value="KAJ8460212.1"/>
    <property type="molecule type" value="Genomic_DNA"/>
</dbReference>
<evidence type="ECO:0000313" key="3">
    <source>
        <dbReference type="Proteomes" id="UP001222027"/>
    </source>
</evidence>
<comment type="caution">
    <text evidence="2">The sequence shown here is derived from an EMBL/GenBank/DDBJ whole genome shotgun (WGS) entry which is preliminary data.</text>
</comment>
<name>A0AAV8PYK8_ENSVE</name>
<dbReference type="AlphaFoldDB" id="A0AAV8PYK8"/>
<dbReference type="InterPro" id="IPR001810">
    <property type="entry name" value="F-box_dom"/>
</dbReference>
<proteinExistence type="predicted"/>
<protein>
    <recommendedName>
        <fullName evidence="1">F-box domain-containing protein</fullName>
    </recommendedName>
</protein>
<dbReference type="InterPro" id="IPR036047">
    <property type="entry name" value="F-box-like_dom_sf"/>
</dbReference>
<dbReference type="Pfam" id="PF00646">
    <property type="entry name" value="F-box"/>
    <property type="match status" value="1"/>
</dbReference>